<dbReference type="Gene3D" id="2.60.40.2700">
    <property type="match status" value="1"/>
</dbReference>
<gene>
    <name evidence="4" type="ORF">P6N53_05875</name>
</gene>
<evidence type="ECO:0000313" key="4">
    <source>
        <dbReference type="EMBL" id="MDO7786749.1"/>
    </source>
</evidence>
<dbReference type="InterPro" id="IPR012332">
    <property type="entry name" value="Autotransporter_pectin_lyase_C"/>
</dbReference>
<reference evidence="4" key="2">
    <citation type="submission" date="2023-03" db="EMBL/GenBank/DDBJ databases">
        <authorList>
            <person name="Zhang Z."/>
        </authorList>
    </citation>
    <scope>NUCLEOTIDE SEQUENCE</scope>
    <source>
        <strain evidence="4">DSA</strain>
    </source>
</reference>
<organism evidence="4 5">
    <name type="scientific">Desulforamulus aquiferis</name>
    <dbReference type="NCBI Taxonomy" id="1397668"/>
    <lineage>
        <taxon>Bacteria</taxon>
        <taxon>Bacillati</taxon>
        <taxon>Bacillota</taxon>
        <taxon>Clostridia</taxon>
        <taxon>Eubacteriales</taxon>
        <taxon>Peptococcaceae</taxon>
        <taxon>Desulforamulus</taxon>
    </lineage>
</organism>
<dbReference type="SUPFAM" id="SSF51126">
    <property type="entry name" value="Pectin lyase-like"/>
    <property type="match status" value="1"/>
</dbReference>
<dbReference type="Gene3D" id="2.160.20.20">
    <property type="match status" value="1"/>
</dbReference>
<accession>A0AAW7ZC61</accession>
<dbReference type="PROSITE" id="PS51272">
    <property type="entry name" value="SLH"/>
    <property type="match status" value="3"/>
</dbReference>
<dbReference type="Proteomes" id="UP001172911">
    <property type="component" value="Unassembled WGS sequence"/>
</dbReference>
<feature type="compositionally biased region" description="Gly residues" evidence="2">
    <location>
        <begin position="1057"/>
        <end position="1068"/>
    </location>
</feature>
<feature type="region of interest" description="Disordered" evidence="2">
    <location>
        <begin position="1050"/>
        <end position="1102"/>
    </location>
</feature>
<keyword evidence="1" id="KW-0677">Repeat</keyword>
<dbReference type="EMBL" id="JARPTC010000007">
    <property type="protein sequence ID" value="MDO7786749.1"/>
    <property type="molecule type" value="Genomic_DNA"/>
</dbReference>
<dbReference type="InterPro" id="IPR011050">
    <property type="entry name" value="Pectin_lyase_fold/virulence"/>
</dbReference>
<evidence type="ECO:0000256" key="1">
    <source>
        <dbReference type="ARBA" id="ARBA00022737"/>
    </source>
</evidence>
<comment type="caution">
    <text evidence="4">The sequence shown here is derived from an EMBL/GenBank/DDBJ whole genome shotgun (WGS) entry which is preliminary data.</text>
</comment>
<name>A0AAW7ZC61_9FIRM</name>
<reference evidence="4" key="1">
    <citation type="journal article" date="2023" name="J. Hazard. Mater.">
        <title>Anaerobic biodegradation of pyrene and benzo[a]pyrene by a new sulfate-reducing Desulforamulus aquiferis strain DSA.</title>
        <authorList>
            <person name="Zhang Z."/>
            <person name="Sun J."/>
            <person name="Gong X."/>
            <person name="Wang C."/>
            <person name="Wang H."/>
        </authorList>
    </citation>
    <scope>NUCLEOTIDE SEQUENCE</scope>
    <source>
        <strain evidence="4">DSA</strain>
    </source>
</reference>
<dbReference type="RefSeq" id="WP_304541842.1">
    <property type="nucleotide sequence ID" value="NZ_JARPTC010000007.1"/>
</dbReference>
<feature type="domain" description="SLH" evidence="3">
    <location>
        <begin position="1368"/>
        <end position="1431"/>
    </location>
</feature>
<feature type="domain" description="SLH" evidence="3">
    <location>
        <begin position="1307"/>
        <end position="1366"/>
    </location>
</feature>
<sequence length="1498" mass="156356">MKKQGELRQRGKRRSPGRRLLSMFLVLCMVLTMLPVSAMAEEAHTNIGVNGEIIAFEPLAEIEKTVTTGTSVQDLELPETLAATVRTSPDFGMQADTSQQTVTDRVYGSEYEEILVGISVTWISLPEYDMDTEGEYVFTPVIEGYTVSAELPEITVTVGAADIAIYKYLNFEPSPNDAKIMETNQEYATLSLAFNAVKEGQTIQLLRNIEYTSTYYIGAQSFTLDLNNFTIKGTGYITIRKNEGGTLTITDGSAEKGGKITNAYAGSSPTISIGTEGSSLEVRGGTVEGTSGHAIFSSTTGSVHISGGSVINTGNGYAIYNSSTGTVEISGNSTANAQNTAAIRGFSGGKIIVGGGAKVTSANTSTNRGTIEVPDGAVLEITGGTIENTDPNGYAIYAYGNSRVLIGTPIIQGGGKAMNKAPDLSGYANVKVTASVNYDGSLPEAEYKAADIANYKYLAFAPATGSPVSGPELNLTDILAAPVVGGTPVTSIGGSTYTGTVAWNGSPTRFLGSTAYTATVTLTAKEGYTFSGVALNAFIHDGATVTNTRGFGGVLTVTVKFPLTAAKTVEFIAITTPPSKLVYKFGERFSFAGIVVKATYNDGTEGYLYTYLYDKSGPLTMSDTLVTITAVGTNISATQEITVTRADGPAVTGVSALDCTTVSNNDGKLIGVTTAMEYKKSDAASYIPGTGSDITGLINGTYLVRVKETATHEAGRESTFTVGVYVPAALTGNVTISGTLKYGQTLTAAYVPGNNSGTLSYQWKRGGTDIGTNSNTYTIVEADINNTLTCEVTSDVQTSKVSGSTASVINKADGPAVTGVSALDCTTVSNNDGKLIGVTTAMEYKKSGDAGYTPGPGGDITGLTSGTYLVRVKETITHNEGADSSFTVGAYVPGALTGTATISNTAPRIGDVLNGSLDSGNNSGTLSYVWKAGGTQVGTDASYTVAAADLGKTITLEISSSVETGTITSAAIAAVLKKVAPSAPEAPTLASKTHNTVTLTANAAYEFSKDGITWQTDNVFSGLTASTAYTFYQRVAETADTEASAISTGLDVTTNSNGGGGSGSGSGGSTSDNSSTVIVTPPTPDNPNSPTQGEIKVPGTVDGKGNVTVNITDKTVTDAFDKALADAKKNGNEQNGITVVLRVDTGSKTGSNVTVNLPKTVQDIIIAKKIVNIVIVVDNPDIRIGMDLTTVQEINKQAKSDVNITASRTDNGKLIGDARKAIGSRPVFDLKVNYGSGKQVQTFGTGSVSITIPYTLGANEKAGNVQAVYVDGNGKVHWLTSSVYDSVEKVLRFSTNHFSTYGVGYKQDAPAPTDISTHWAKDDIQFVINQGLLTGTTSTTFSPNTAMTRGMFVTALGRLANADVSSYKQSSFTDVKNDSYYMGYIEWASKNSIVNGIGDKKFAPDQSITREQMAIIMQNYAKVIGLTLPKVHGENTFADSAKISAYAKDAVKQMQMAGVLSGKNGNLFDPQGTATRAEASAVLRRFVELAISSDTMQD</sequence>
<evidence type="ECO:0000259" key="3">
    <source>
        <dbReference type="PROSITE" id="PS51272"/>
    </source>
</evidence>
<keyword evidence="5" id="KW-1185">Reference proteome</keyword>
<dbReference type="Pfam" id="PF00395">
    <property type="entry name" value="SLH"/>
    <property type="match status" value="3"/>
</dbReference>
<protein>
    <submittedName>
        <fullName evidence="4">S-layer homology domain-containing protein</fullName>
    </submittedName>
</protein>
<dbReference type="Gene3D" id="2.60.40.3630">
    <property type="match status" value="1"/>
</dbReference>
<feature type="domain" description="SLH" evidence="3">
    <location>
        <begin position="1434"/>
        <end position="1497"/>
    </location>
</feature>
<evidence type="ECO:0000313" key="5">
    <source>
        <dbReference type="Proteomes" id="UP001172911"/>
    </source>
</evidence>
<evidence type="ECO:0000256" key="2">
    <source>
        <dbReference type="SAM" id="MobiDB-lite"/>
    </source>
</evidence>
<dbReference type="InterPro" id="IPR001119">
    <property type="entry name" value="SLH_dom"/>
</dbReference>
<proteinExistence type="predicted"/>